<evidence type="ECO:0000313" key="2">
    <source>
        <dbReference type="EMBL" id="KAG8365771.1"/>
    </source>
</evidence>
<evidence type="ECO:0008006" key="4">
    <source>
        <dbReference type="Google" id="ProtNLM"/>
    </source>
</evidence>
<dbReference type="AlphaFoldDB" id="A0AAV6W3H2"/>
<evidence type="ECO:0000313" key="3">
    <source>
        <dbReference type="Proteomes" id="UP000826271"/>
    </source>
</evidence>
<proteinExistence type="predicted"/>
<protein>
    <recommendedName>
        <fullName evidence="4">Protein S-acyltransferase</fullName>
    </recommendedName>
</protein>
<organism evidence="2 3">
    <name type="scientific">Buddleja alternifolia</name>
    <dbReference type="NCBI Taxonomy" id="168488"/>
    <lineage>
        <taxon>Eukaryota</taxon>
        <taxon>Viridiplantae</taxon>
        <taxon>Streptophyta</taxon>
        <taxon>Embryophyta</taxon>
        <taxon>Tracheophyta</taxon>
        <taxon>Spermatophyta</taxon>
        <taxon>Magnoliopsida</taxon>
        <taxon>eudicotyledons</taxon>
        <taxon>Gunneridae</taxon>
        <taxon>Pentapetalae</taxon>
        <taxon>asterids</taxon>
        <taxon>lamiids</taxon>
        <taxon>Lamiales</taxon>
        <taxon>Scrophulariaceae</taxon>
        <taxon>Buddlejeae</taxon>
        <taxon>Buddleja</taxon>
    </lineage>
</organism>
<reference evidence="2" key="1">
    <citation type="submission" date="2019-10" db="EMBL/GenBank/DDBJ databases">
        <authorList>
            <person name="Zhang R."/>
            <person name="Pan Y."/>
            <person name="Wang J."/>
            <person name="Ma R."/>
            <person name="Yu S."/>
        </authorList>
    </citation>
    <scope>NUCLEOTIDE SEQUENCE</scope>
    <source>
        <strain evidence="2">LA-IB0</strain>
        <tissue evidence="2">Leaf</tissue>
    </source>
</reference>
<keyword evidence="3" id="KW-1185">Reference proteome</keyword>
<dbReference type="Proteomes" id="UP000826271">
    <property type="component" value="Unassembled WGS sequence"/>
</dbReference>
<sequence>MENKNCNLWKAVEKSPISGILIMYTFVVGWFVGGLTAFHLYLISTNQTTYENFRYQYDLKTNPYNIGFAGNFKEIFWSKIPSSRNNFRMEAKGDIIAGFSVSSHMSRTISPEMRKGRFDVEMGKRKGVDANELEDIRFGGLERSRTEPRHAEWDKRINS</sequence>
<evidence type="ECO:0000256" key="1">
    <source>
        <dbReference type="SAM" id="Phobius"/>
    </source>
</evidence>
<dbReference type="EMBL" id="WHWC01000017">
    <property type="protein sequence ID" value="KAG8365771.1"/>
    <property type="molecule type" value="Genomic_DNA"/>
</dbReference>
<accession>A0AAV6W3H2</accession>
<comment type="caution">
    <text evidence="2">The sequence shown here is derived from an EMBL/GenBank/DDBJ whole genome shotgun (WGS) entry which is preliminary data.</text>
</comment>
<keyword evidence="1" id="KW-0812">Transmembrane</keyword>
<gene>
    <name evidence="2" type="ORF">BUALT_Bualt17G0006500</name>
</gene>
<keyword evidence="1" id="KW-0472">Membrane</keyword>
<feature type="transmembrane region" description="Helical" evidence="1">
    <location>
        <begin position="21"/>
        <end position="42"/>
    </location>
</feature>
<keyword evidence="1" id="KW-1133">Transmembrane helix</keyword>
<name>A0AAV6W3H2_9LAMI</name>